<feature type="domain" description="DUF569" evidence="2">
    <location>
        <begin position="1"/>
        <end position="144"/>
    </location>
</feature>
<evidence type="ECO:0000313" key="4">
    <source>
        <dbReference type="EMBL" id="THG06950.1"/>
    </source>
</evidence>
<comment type="caution">
    <text evidence="4">The sequence shown here is derived from an EMBL/GenBank/DDBJ whole genome shotgun (WGS) entry which is preliminary data.</text>
</comment>
<dbReference type="InterPro" id="IPR007679">
    <property type="entry name" value="DUF569"/>
</dbReference>
<evidence type="ECO:0000256" key="1">
    <source>
        <dbReference type="SAM" id="MobiDB-lite"/>
    </source>
</evidence>
<dbReference type="FunFam" id="2.80.10.50:FF:000067">
    <property type="entry name" value="BnaC05g19630D protein"/>
    <property type="match status" value="2"/>
</dbReference>
<dbReference type="Pfam" id="PF04601">
    <property type="entry name" value="DUF569"/>
    <property type="match status" value="2"/>
</dbReference>
<evidence type="ECO:0008006" key="6">
    <source>
        <dbReference type="Google" id="ProtNLM"/>
    </source>
</evidence>
<dbReference type="Pfam" id="PF22932">
    <property type="entry name" value="Ubiq_DUF_assoc"/>
    <property type="match status" value="1"/>
</dbReference>
<feature type="domain" description="DUF569" evidence="3">
    <location>
        <begin position="431"/>
        <end position="508"/>
    </location>
</feature>
<dbReference type="STRING" id="542762.A0A4S4DUJ2"/>
<dbReference type="AlphaFoldDB" id="A0A4S4DUJ2"/>
<dbReference type="InterPro" id="IPR054726">
    <property type="entry name" value="Ubiq_DUF569-assoc"/>
</dbReference>
<dbReference type="Proteomes" id="UP000306102">
    <property type="component" value="Unassembled WGS sequence"/>
</dbReference>
<feature type="compositionally biased region" description="Low complexity" evidence="1">
    <location>
        <begin position="659"/>
        <end position="674"/>
    </location>
</feature>
<feature type="region of interest" description="Disordered" evidence="1">
    <location>
        <begin position="395"/>
        <end position="428"/>
    </location>
</feature>
<reference evidence="4 5" key="1">
    <citation type="journal article" date="2018" name="Proc. Natl. Acad. Sci. U.S.A.">
        <title>Draft genome sequence of Camellia sinensis var. sinensis provides insights into the evolution of the tea genome and tea quality.</title>
        <authorList>
            <person name="Wei C."/>
            <person name="Yang H."/>
            <person name="Wang S."/>
            <person name="Zhao J."/>
            <person name="Liu C."/>
            <person name="Gao L."/>
            <person name="Xia E."/>
            <person name="Lu Y."/>
            <person name="Tai Y."/>
            <person name="She G."/>
            <person name="Sun J."/>
            <person name="Cao H."/>
            <person name="Tong W."/>
            <person name="Gao Q."/>
            <person name="Li Y."/>
            <person name="Deng W."/>
            <person name="Jiang X."/>
            <person name="Wang W."/>
            <person name="Chen Q."/>
            <person name="Zhang S."/>
            <person name="Li H."/>
            <person name="Wu J."/>
            <person name="Wang P."/>
            <person name="Li P."/>
            <person name="Shi C."/>
            <person name="Zheng F."/>
            <person name="Jian J."/>
            <person name="Huang B."/>
            <person name="Shan D."/>
            <person name="Shi M."/>
            <person name="Fang C."/>
            <person name="Yue Y."/>
            <person name="Li F."/>
            <person name="Li D."/>
            <person name="Wei S."/>
            <person name="Han B."/>
            <person name="Jiang C."/>
            <person name="Yin Y."/>
            <person name="Xia T."/>
            <person name="Zhang Z."/>
            <person name="Bennetzen J.L."/>
            <person name="Zhao S."/>
            <person name="Wan X."/>
        </authorList>
    </citation>
    <scope>NUCLEOTIDE SEQUENCE [LARGE SCALE GENOMIC DNA]</scope>
    <source>
        <strain evidence="5">cv. Shuchazao</strain>
        <tissue evidence="4">Leaf</tissue>
    </source>
</reference>
<gene>
    <name evidence="4" type="ORF">TEA_022865</name>
</gene>
<organism evidence="4 5">
    <name type="scientific">Camellia sinensis var. sinensis</name>
    <name type="common">China tea</name>
    <dbReference type="NCBI Taxonomy" id="542762"/>
    <lineage>
        <taxon>Eukaryota</taxon>
        <taxon>Viridiplantae</taxon>
        <taxon>Streptophyta</taxon>
        <taxon>Embryophyta</taxon>
        <taxon>Tracheophyta</taxon>
        <taxon>Spermatophyta</taxon>
        <taxon>Magnoliopsida</taxon>
        <taxon>eudicotyledons</taxon>
        <taxon>Gunneridae</taxon>
        <taxon>Pentapetalae</taxon>
        <taxon>asterids</taxon>
        <taxon>Ericales</taxon>
        <taxon>Theaceae</taxon>
        <taxon>Camellia</taxon>
    </lineage>
</organism>
<keyword evidence="5" id="KW-1185">Reference proteome</keyword>
<feature type="region of interest" description="Disordered" evidence="1">
    <location>
        <begin position="602"/>
        <end position="677"/>
    </location>
</feature>
<dbReference type="CDD" id="cd23340">
    <property type="entry name" value="beta-trefoil_FSCN_ACP-like"/>
    <property type="match status" value="2"/>
</dbReference>
<dbReference type="PANTHER" id="PTHR31205:SF69">
    <property type="entry name" value="ACTIN CROSS-LINKING PROTEIN (DUF569)"/>
    <property type="match status" value="1"/>
</dbReference>
<name>A0A4S4DUJ2_CAMSN</name>
<protein>
    <recommendedName>
        <fullName evidence="6">DUF569 domain-containing protein</fullName>
    </recommendedName>
</protein>
<dbReference type="EMBL" id="SDRB02010313">
    <property type="protein sequence ID" value="THG06950.1"/>
    <property type="molecule type" value="Genomic_DNA"/>
</dbReference>
<feature type="domain" description="DUF569" evidence="2">
    <location>
        <begin position="201"/>
        <end position="346"/>
    </location>
</feature>
<dbReference type="SUPFAM" id="SSF50405">
    <property type="entry name" value="Actin-crosslinking proteins"/>
    <property type="match status" value="2"/>
</dbReference>
<accession>A0A4S4DUJ2</accession>
<evidence type="ECO:0000313" key="5">
    <source>
        <dbReference type="Proteomes" id="UP000306102"/>
    </source>
</evidence>
<feature type="region of interest" description="Disordered" evidence="1">
    <location>
        <begin position="512"/>
        <end position="534"/>
    </location>
</feature>
<proteinExistence type="predicted"/>
<dbReference type="Gene3D" id="2.80.10.50">
    <property type="match status" value="2"/>
</dbReference>
<dbReference type="PANTHER" id="PTHR31205">
    <property type="entry name" value="ACTIN CROSS-LINKING PROTEIN (DUF569)"/>
    <property type="match status" value="1"/>
</dbReference>
<feature type="compositionally biased region" description="Polar residues" evidence="1">
    <location>
        <begin position="412"/>
        <end position="423"/>
    </location>
</feature>
<evidence type="ECO:0000259" key="3">
    <source>
        <dbReference type="Pfam" id="PF22932"/>
    </source>
</evidence>
<evidence type="ECO:0000259" key="2">
    <source>
        <dbReference type="Pfam" id="PF04601"/>
    </source>
</evidence>
<dbReference type="InterPro" id="IPR008999">
    <property type="entry name" value="Actin-crosslinking"/>
</dbReference>
<feature type="compositionally biased region" description="Low complexity" evidence="1">
    <location>
        <begin position="397"/>
        <end position="411"/>
    </location>
</feature>
<sequence length="778" mass="86216">MEFFTKVKAVKLRSHLDKYLAADDDKETVRQSRQGSARKARWLVEPVDGNPQLIRLKGIHGSYLAASAAPFLLGMTGNKVVQAKLDDSSETTTEWQPIRDGFQVKLKAAAGGTYLRANGGTPPWRNTVTHDIPLAGSTHNWVLWEAEAVEIPENEALNDYLSLVSSFSSLSDEVFGSEEVESPMSIRSYNSPKLSTKKTGMDLFRNAKAVRLRSHHDKYLLADDDEDSVTQDRNGSAKNARWTVEFVDDDSGGANFLRLKSCFEKYLTASNQPFLLGMTGHKVVQSSPAGRLDSSVEWEPIREGNQVKLKTRYGHFLRANGGVPPWRNSVTHDIPHRTATQDWILWEVHVVEIVIVHSPKPKDWILWEVHVVEIVIVHSPKPKAVVQAVPRLDEFASDSSSPSTHSAKSNSFGRQESIDSVGSSPPKAADGRAIYYSVADEFGNVNEGDEGHCITFKGNGVDELTRRLEDETGIEDIAVCSRSPLNGKLYPLRLQLPPNNVTMHVVVVPSSSKEEKKNGVIGGRQTDLGRGNRNRRLKPRRRTTINSLTLKPICRIAQFPFVKCSIPLIINKVCAKFRKKTLEHRDLLETVFMGAAATGKHHWTPGENLPEAATDSSDSVRSLGAQPFADPIPAGVQDVDSDSSLEHVPIEKAKRRKTPSTSVSKSKKATSGSSVIAESMNRMTDVVRSKNQQVTVRHLTGNKSLYTISECMHKLSSIPFLIGTPLFHFASTLMDNADYREVMMCQPDDDHIIGWLTQKQLQCTASGPFANLFGGRRM</sequence>